<comment type="caution">
    <text evidence="2">The sequence shown here is derived from an EMBL/GenBank/DDBJ whole genome shotgun (WGS) entry which is preliminary data.</text>
</comment>
<sequence>MNGQVDHLTTAGAPDTEPADGLIPLTVNEVRHLIIQLAIPRPDPATGFVPSWSWWRRRHQAHAQASHYHRQVAALQLN</sequence>
<dbReference type="RefSeq" id="WP_071081811.1">
    <property type="nucleotide sequence ID" value="NZ_MBLM01000002.1"/>
</dbReference>
<proteinExistence type="predicted"/>
<name>A0A1S1RKF0_9ACTN</name>
<accession>A0A1S1RKF0</accession>
<evidence type="ECO:0000313" key="3">
    <source>
        <dbReference type="Proteomes" id="UP000179627"/>
    </source>
</evidence>
<dbReference type="AlphaFoldDB" id="A0A1S1RKF0"/>
<evidence type="ECO:0000313" key="2">
    <source>
        <dbReference type="EMBL" id="OHV46261.1"/>
    </source>
</evidence>
<keyword evidence="3" id="KW-1185">Reference proteome</keyword>
<protein>
    <submittedName>
        <fullName evidence="2">Uncharacterized protein</fullName>
    </submittedName>
</protein>
<reference evidence="3" key="1">
    <citation type="submission" date="2016-07" db="EMBL/GenBank/DDBJ databases">
        <title>Sequence Frankia sp. strain CcI1.17.</title>
        <authorList>
            <person name="Ghodhbane-Gtari F."/>
            <person name="Swanson E."/>
            <person name="Gueddou A."/>
            <person name="Morris K."/>
            <person name="Hezbri K."/>
            <person name="Ktari A."/>
            <person name="Nouioui I."/>
            <person name="Abebe-Akele F."/>
            <person name="Simpson S."/>
            <person name="Thomas K."/>
            <person name="Gtari M."/>
            <person name="Tisa L.S."/>
            <person name="Hurst S."/>
        </authorList>
    </citation>
    <scope>NUCLEOTIDE SEQUENCE [LARGE SCALE GENOMIC DNA]</scope>
    <source>
        <strain evidence="3">Cc1.17</strain>
    </source>
</reference>
<feature type="region of interest" description="Disordered" evidence="1">
    <location>
        <begin position="1"/>
        <end position="20"/>
    </location>
</feature>
<organism evidence="2 3">
    <name type="scientific">Parafrankia colletiae</name>
    <dbReference type="NCBI Taxonomy" id="573497"/>
    <lineage>
        <taxon>Bacteria</taxon>
        <taxon>Bacillati</taxon>
        <taxon>Actinomycetota</taxon>
        <taxon>Actinomycetes</taxon>
        <taxon>Frankiales</taxon>
        <taxon>Frankiaceae</taxon>
        <taxon>Parafrankia</taxon>
    </lineage>
</organism>
<gene>
    <name evidence="2" type="ORF">CC117_01010</name>
</gene>
<dbReference type="EMBL" id="MBLM01000002">
    <property type="protein sequence ID" value="OHV46261.1"/>
    <property type="molecule type" value="Genomic_DNA"/>
</dbReference>
<dbReference type="Proteomes" id="UP000179627">
    <property type="component" value="Unassembled WGS sequence"/>
</dbReference>
<dbReference type="OrthoDB" id="3700476at2"/>
<evidence type="ECO:0000256" key="1">
    <source>
        <dbReference type="SAM" id="MobiDB-lite"/>
    </source>
</evidence>